<evidence type="ECO:0000313" key="2">
    <source>
        <dbReference type="EMBL" id="TQV87612.1"/>
    </source>
</evidence>
<dbReference type="SUPFAM" id="SSF82866">
    <property type="entry name" value="Multidrug efflux transporter AcrB transmembrane domain"/>
    <property type="match status" value="2"/>
</dbReference>
<dbReference type="EMBL" id="VIKS01000007">
    <property type="protein sequence ID" value="TQV87612.1"/>
    <property type="molecule type" value="Genomic_DNA"/>
</dbReference>
<dbReference type="SUPFAM" id="SSF82714">
    <property type="entry name" value="Multidrug efflux transporter AcrB TolC docking domain, DN and DC subdomains"/>
    <property type="match status" value="2"/>
</dbReference>
<gene>
    <name evidence="2" type="ORF">FLL46_12135</name>
</gene>
<dbReference type="InterPro" id="IPR001036">
    <property type="entry name" value="Acrflvin-R"/>
</dbReference>
<keyword evidence="3" id="KW-1185">Reference proteome</keyword>
<feature type="transmembrane region" description="Helical" evidence="1">
    <location>
        <begin position="458"/>
        <end position="477"/>
    </location>
</feature>
<keyword evidence="1" id="KW-0472">Membrane</keyword>
<feature type="transmembrane region" description="Helical" evidence="1">
    <location>
        <begin position="12"/>
        <end position="33"/>
    </location>
</feature>
<dbReference type="Gene3D" id="1.20.1640.10">
    <property type="entry name" value="Multidrug efflux transporter AcrB transmembrane domain"/>
    <property type="match status" value="2"/>
</dbReference>
<feature type="transmembrane region" description="Helical" evidence="1">
    <location>
        <begin position="955"/>
        <end position="975"/>
    </location>
</feature>
<protein>
    <submittedName>
        <fullName evidence="2">Efflux RND transporter permease subunit</fullName>
    </submittedName>
</protein>
<dbReference type="RefSeq" id="WP_142893790.1">
    <property type="nucleotide sequence ID" value="NZ_ML660164.1"/>
</dbReference>
<feature type="transmembrane region" description="Helical" evidence="1">
    <location>
        <begin position="423"/>
        <end position="446"/>
    </location>
</feature>
<comment type="caution">
    <text evidence="2">The sequence shown here is derived from an EMBL/GenBank/DDBJ whole genome shotgun (WGS) entry which is preliminary data.</text>
</comment>
<proteinExistence type="predicted"/>
<dbReference type="PRINTS" id="PR00702">
    <property type="entry name" value="ACRIFLAVINRP"/>
</dbReference>
<feature type="transmembrane region" description="Helical" evidence="1">
    <location>
        <begin position="355"/>
        <end position="375"/>
    </location>
</feature>
<feature type="transmembrane region" description="Helical" evidence="1">
    <location>
        <begin position="860"/>
        <end position="877"/>
    </location>
</feature>
<dbReference type="Gene3D" id="3.30.2090.10">
    <property type="entry name" value="Multidrug efflux transporter AcrB TolC docking domain, DN and DC subdomains"/>
    <property type="match status" value="2"/>
</dbReference>
<accession>A0A545UDR6</accession>
<organism evidence="2 3">
    <name type="scientific">Aliikangiella coralliicola</name>
    <dbReference type="NCBI Taxonomy" id="2592383"/>
    <lineage>
        <taxon>Bacteria</taxon>
        <taxon>Pseudomonadati</taxon>
        <taxon>Pseudomonadota</taxon>
        <taxon>Gammaproteobacteria</taxon>
        <taxon>Oceanospirillales</taxon>
        <taxon>Pleioneaceae</taxon>
        <taxon>Aliikangiella</taxon>
    </lineage>
</organism>
<dbReference type="GO" id="GO:0042910">
    <property type="term" value="F:xenobiotic transmembrane transporter activity"/>
    <property type="evidence" value="ECO:0007669"/>
    <property type="project" value="TreeGrafter"/>
</dbReference>
<name>A0A545UDR6_9GAMM</name>
<feature type="transmembrane region" description="Helical" evidence="1">
    <location>
        <begin position="987"/>
        <end position="1012"/>
    </location>
</feature>
<feature type="transmembrane region" description="Helical" evidence="1">
    <location>
        <begin position="330"/>
        <end position="348"/>
    </location>
</feature>
<dbReference type="Pfam" id="PF00873">
    <property type="entry name" value="ACR_tran"/>
    <property type="match status" value="1"/>
</dbReference>
<keyword evidence="1" id="KW-1133">Transmembrane helix</keyword>
<dbReference type="InterPro" id="IPR027463">
    <property type="entry name" value="AcrB_DN_DC_subdom"/>
</dbReference>
<dbReference type="AlphaFoldDB" id="A0A545UDR6"/>
<dbReference type="PANTHER" id="PTHR32063:SF33">
    <property type="entry name" value="RND SUPERFAMILY EFFLUX PUMP PERMEASE COMPONENT"/>
    <property type="match status" value="1"/>
</dbReference>
<dbReference type="SUPFAM" id="SSF82693">
    <property type="entry name" value="Multidrug efflux transporter AcrB pore domain, PN1, PN2, PC1 and PC2 subdomains"/>
    <property type="match status" value="2"/>
</dbReference>
<dbReference type="GO" id="GO:0005886">
    <property type="term" value="C:plasma membrane"/>
    <property type="evidence" value="ECO:0007669"/>
    <property type="project" value="TreeGrafter"/>
</dbReference>
<feature type="transmembrane region" description="Helical" evidence="1">
    <location>
        <begin position="381"/>
        <end position="402"/>
    </location>
</feature>
<dbReference type="Gene3D" id="3.30.70.1440">
    <property type="entry name" value="Multidrug efflux transporter AcrB pore domain"/>
    <property type="match status" value="1"/>
</dbReference>
<keyword evidence="1" id="KW-0812">Transmembrane</keyword>
<feature type="transmembrane region" description="Helical" evidence="1">
    <location>
        <begin position="884"/>
        <end position="902"/>
    </location>
</feature>
<evidence type="ECO:0000313" key="3">
    <source>
        <dbReference type="Proteomes" id="UP000315439"/>
    </source>
</evidence>
<feature type="transmembrane region" description="Helical" evidence="1">
    <location>
        <begin position="908"/>
        <end position="934"/>
    </location>
</feature>
<evidence type="ECO:0000256" key="1">
    <source>
        <dbReference type="SAM" id="Phobius"/>
    </source>
</evidence>
<reference evidence="2 3" key="1">
    <citation type="submission" date="2019-07" db="EMBL/GenBank/DDBJ databases">
        <title>Draft genome for Aliikangiella sp. M105.</title>
        <authorList>
            <person name="Wang G."/>
        </authorList>
    </citation>
    <scope>NUCLEOTIDE SEQUENCE [LARGE SCALE GENOMIC DNA]</scope>
    <source>
        <strain evidence="2 3">M105</strain>
    </source>
</reference>
<dbReference type="Gene3D" id="3.30.70.1430">
    <property type="entry name" value="Multidrug efflux transporter AcrB pore domain"/>
    <property type="match status" value="2"/>
</dbReference>
<dbReference type="OrthoDB" id="5287122at2"/>
<feature type="transmembrane region" description="Helical" evidence="1">
    <location>
        <begin position="524"/>
        <end position="541"/>
    </location>
</feature>
<dbReference type="Gene3D" id="3.30.70.1320">
    <property type="entry name" value="Multidrug efflux transporter AcrB pore domain like"/>
    <property type="match status" value="1"/>
</dbReference>
<sequence>MKKLINWWANNSVASNLLMVGIVLAGILGFLAMERETFPSFKPSQVRIEFVWPGAAPQEVEEQIIVRVEEALSNLDNVYRIYSTATENYGEIEIVTYPDVDLDEFLNEIKGIVDSVNALPRDMENPRVSRVIYRQEVLRVAVHGELDERTLKNLAEDLRDEVAALPYVSIVNLFGTRREEVTIEVSEDSLRKFGLSFADVADAIRKSSINISSGRIRTETGDVLLRARNLANSERQFKEIIVRQSENGAIVQLDDVASVIDGFEDEEILATLNGEPAVLIQIMSTDNMQIVKLSDTVREWMDKKQKALPEGVSLSIWLDQANTYKSRMNTISSSATVGLFLVFLVLFLSLRPKVAVWVTVGIAVAFMGTFAMLPANDVSLNILSTFAFLLVLGIVVDDAIVVGESIYEHSHKFDGVEASVQGAMAVSKPVIFAVLTTIVAFAPWFFLTGEDAQATRQLSIVITAALTISIIEAFLILPAHLRQLKHRETLNWFAQLQKNIAQSIVKFSHSTYRRWVKSAVTHRYVTSSIFLVSFMVSFGIYNNGWVKFNFMPEVEAEIIYLNVTLPTGTPYKRALEILDQLQKAELKLIDEVESRAKSEGGTGKLIQGWYTRSRRDSVIAIISLAPPEVRDLSAKEAATRLRELVGDVPDADEIEINYTMNNSTPRVSFVLKHHDLAMLQAAANDLKAKLYEYEGTFYVRDNMRGETFELLIKLLPGAEKLGVDLATVSQQVRQAYYGEEVQRLPRENGDVRVMVRYPKESRYNLESLNNFRVRLPDGREIPLLSIVEVEVAAGVRRIQRQDNERVVRVTADVTSDVMSDINKDVVDNFLPELAIKYPELVVNHSGQARAEAEFLNELRSLYFIALFIMYALIAVAFKSYFLPLLIMTAIPFGFMGAVYGHLTFGISMAMFSFFGIGAAAGVVVNDNLVLVDYIEKLRAKGYSAIDAVIEAGVARFRPIMLTTVTTFVGLIPIMMERSTDAQFLKPAVLALAFGVTFALFVTVFLVPSLYCVGDDITNLSRRFWHFIKEQFGVKNTEYVNKSKTS</sequence>
<dbReference type="Proteomes" id="UP000315439">
    <property type="component" value="Unassembled WGS sequence"/>
</dbReference>
<dbReference type="PANTHER" id="PTHR32063">
    <property type="match status" value="1"/>
</dbReference>